<dbReference type="EMBL" id="JAVLVT010000001">
    <property type="protein sequence ID" value="MDS1269606.1"/>
    <property type="molecule type" value="Genomic_DNA"/>
</dbReference>
<reference evidence="2" key="1">
    <citation type="submission" date="2023-07" db="EMBL/GenBank/DDBJ databases">
        <title>Novel species in the genus Lipingzhangella isolated from Sambhar Salt Lake.</title>
        <authorList>
            <person name="Jiya N."/>
            <person name="Kajale S."/>
            <person name="Sharma A."/>
        </authorList>
    </citation>
    <scope>NUCLEOTIDE SEQUENCE [LARGE SCALE GENOMIC DNA]</scope>
    <source>
        <strain evidence="2">LS1_29</strain>
    </source>
</reference>
<dbReference type="InterPro" id="IPR009351">
    <property type="entry name" value="AlkZ-like"/>
</dbReference>
<evidence type="ECO:0000313" key="2">
    <source>
        <dbReference type="Proteomes" id="UP001250214"/>
    </source>
</evidence>
<organism evidence="1 2">
    <name type="scientific">Lipingzhangella rawalii</name>
    <dbReference type="NCBI Taxonomy" id="2055835"/>
    <lineage>
        <taxon>Bacteria</taxon>
        <taxon>Bacillati</taxon>
        <taxon>Actinomycetota</taxon>
        <taxon>Actinomycetes</taxon>
        <taxon>Streptosporangiales</taxon>
        <taxon>Nocardiopsidaceae</taxon>
        <taxon>Lipingzhangella</taxon>
    </lineage>
</organism>
<dbReference type="Pfam" id="PF06224">
    <property type="entry name" value="AlkZ-like"/>
    <property type="match status" value="1"/>
</dbReference>
<comment type="caution">
    <text evidence="1">The sequence shown here is derived from an EMBL/GenBank/DDBJ whole genome shotgun (WGS) entry which is preliminary data.</text>
</comment>
<gene>
    <name evidence="1" type="ORF">RIF23_04790</name>
</gene>
<accession>A0ABU2H2T0</accession>
<sequence>MMANGERVLSRRELNRALLDRQLLNRRAEFSVEEALEHLVGLQSQQPNPPYFGLWSRLESFDPDDLVQPLLQRNVVRATLMRCTVHVVTAGDCLFLRRSIARVIDRQLRGNPTRAAELKKLPDLDDLTQTAHEFLREPRDSKELGAHLAARWPQCKPRADSKSVIVAVVAGQAIPMRSSGRVKHS</sequence>
<protein>
    <submittedName>
        <fullName evidence="1">Crosslink repair DNA glycosylase YcaQ family protein</fullName>
    </submittedName>
</protein>
<proteinExistence type="predicted"/>
<dbReference type="PANTHER" id="PTHR38479:SF2">
    <property type="entry name" value="WINGED HELIX DNA-BINDING DOMAIN-CONTAINING PROTEIN"/>
    <property type="match status" value="1"/>
</dbReference>
<dbReference type="RefSeq" id="WP_310911066.1">
    <property type="nucleotide sequence ID" value="NZ_JAVLVT010000001.1"/>
</dbReference>
<name>A0ABU2H2T0_9ACTN</name>
<keyword evidence="2" id="KW-1185">Reference proteome</keyword>
<evidence type="ECO:0000313" key="1">
    <source>
        <dbReference type="EMBL" id="MDS1269606.1"/>
    </source>
</evidence>
<dbReference type="PANTHER" id="PTHR38479">
    <property type="entry name" value="LMO0824 PROTEIN"/>
    <property type="match status" value="1"/>
</dbReference>
<dbReference type="Proteomes" id="UP001250214">
    <property type="component" value="Unassembled WGS sequence"/>
</dbReference>